<dbReference type="AlphaFoldDB" id="A0A9X0DLX4"/>
<comment type="caution">
    <text evidence="2">The sequence shown here is derived from an EMBL/GenBank/DDBJ whole genome shotgun (WGS) entry which is preliminary data.</text>
</comment>
<organism evidence="2 3">
    <name type="scientific">Sclerotinia nivalis</name>
    <dbReference type="NCBI Taxonomy" id="352851"/>
    <lineage>
        <taxon>Eukaryota</taxon>
        <taxon>Fungi</taxon>
        <taxon>Dikarya</taxon>
        <taxon>Ascomycota</taxon>
        <taxon>Pezizomycotina</taxon>
        <taxon>Leotiomycetes</taxon>
        <taxon>Helotiales</taxon>
        <taxon>Sclerotiniaceae</taxon>
        <taxon>Sclerotinia</taxon>
    </lineage>
</organism>
<reference evidence="2" key="1">
    <citation type="submission" date="2022-11" db="EMBL/GenBank/DDBJ databases">
        <title>Genome Resource of Sclerotinia nivalis Strain SnTB1, a Plant Pathogen Isolated from American Ginseng.</title>
        <authorList>
            <person name="Fan S."/>
        </authorList>
    </citation>
    <scope>NUCLEOTIDE SEQUENCE</scope>
    <source>
        <strain evidence="2">SnTB1</strain>
    </source>
</reference>
<feature type="compositionally biased region" description="Polar residues" evidence="1">
    <location>
        <begin position="371"/>
        <end position="384"/>
    </location>
</feature>
<evidence type="ECO:0000313" key="3">
    <source>
        <dbReference type="Proteomes" id="UP001152300"/>
    </source>
</evidence>
<keyword evidence="3" id="KW-1185">Reference proteome</keyword>
<proteinExistence type="predicted"/>
<dbReference type="Proteomes" id="UP001152300">
    <property type="component" value="Unassembled WGS sequence"/>
</dbReference>
<accession>A0A9X0DLX4</accession>
<evidence type="ECO:0000256" key="1">
    <source>
        <dbReference type="SAM" id="MobiDB-lite"/>
    </source>
</evidence>
<dbReference type="OrthoDB" id="3561452at2759"/>
<sequence length="434" mass="48262">MLTAIISQDGIRFLRQLLLLSDGHGKNRLQFLQYVLDSFSGDLIQDISKGYLHGERSWTEKNVRHFAELKQRGLLGVFNSVASSLGYDSEKHLNLFLSWHRNGMFQTVTNLSRRVGPQTQHYLEKLLQLEDAGLFALMDEVTTLSEGRPARLLDSYMYCKKDETSQRLLKLEEKSPGTSSQILQDALRYNQLNIFREINMLIGNSNDNRGITNFFRILARSKENGALGYLCEIDGMTPLVDDLARFFEVSLQLYRCGVHTWAVNNSQLIGYDLMFFRRMFFAFAAAEYGKASPAVSEAIALVNRLESAIAAHEAMNNSAQVNPTSIVATPASDMHCKPLPTLPKPASKAKSQVSLPGASKAKPQLVLPGSQAPTSTGNISSSVTKGEKSNGKPLKPMPSQSVWNAESSTGKCSMCPRESVTMQKDKLYCEDCKK</sequence>
<dbReference type="EMBL" id="JAPEIS010000005">
    <property type="protein sequence ID" value="KAJ8066497.1"/>
    <property type="molecule type" value="Genomic_DNA"/>
</dbReference>
<feature type="region of interest" description="Disordered" evidence="1">
    <location>
        <begin position="338"/>
        <end position="414"/>
    </location>
</feature>
<feature type="compositionally biased region" description="Polar residues" evidence="1">
    <location>
        <begin position="398"/>
        <end position="411"/>
    </location>
</feature>
<evidence type="ECO:0000313" key="2">
    <source>
        <dbReference type="EMBL" id="KAJ8066497.1"/>
    </source>
</evidence>
<name>A0A9X0DLX4_9HELO</name>
<gene>
    <name evidence="2" type="ORF">OCU04_005556</name>
</gene>
<protein>
    <submittedName>
        <fullName evidence="2">Uncharacterized protein</fullName>
    </submittedName>
</protein>